<dbReference type="Pfam" id="PF13671">
    <property type="entry name" value="AAA_33"/>
    <property type="match status" value="1"/>
</dbReference>
<dbReference type="Pfam" id="PF16542">
    <property type="entry name" value="PNKP_ligase"/>
    <property type="match status" value="1"/>
</dbReference>
<feature type="domain" description="Calcineurin-like phosphoesterase" evidence="1">
    <location>
        <begin position="199"/>
        <end position="399"/>
    </location>
</feature>
<dbReference type="Gene3D" id="3.60.21.10">
    <property type="match status" value="1"/>
</dbReference>
<gene>
    <name evidence="3" type="ORF">BA724_02860</name>
</gene>
<dbReference type="AlphaFoldDB" id="A0A1E7DRQ8"/>
<keyword evidence="3" id="KW-0808">Transferase</keyword>
<dbReference type="Gene3D" id="3.30.470.30">
    <property type="entry name" value="DNA ligase/mRNA capping enzyme"/>
    <property type="match status" value="1"/>
</dbReference>
<sequence>MNISLPHAGIVLLIGPSNSGKSTLLKTQIDGGDIKQSEVISSDAFRVFVSDQEFMDWRGMPKDEAGYAKDEYRAISKEAFAMMDAFIEARCRLNKLSIIDATNLQPDDRKRYLHIAKKHHVPVIAVILDVSEAELLKRDAGREHPRGKRRIKQQYQTFKREKRFIKKEGYKAVYTVDSTEDLHIRRQTNPLEIDLGNGIDVIGDIHGCFDEMTALLEKLGYLKNERDLYVHPEGRMFLSLGDIMSRGPKSLEAMLFFHKHVQANLAYMIDSNHGWKIARWLEGRKVTLNHGDERVKEELDRFEERAGKEKAEETKQALKKLLLKAPSHYVVTKNSLPVLICTHAGIKDVFIGKQSPAVQDFCRYGDTDGFDEKGKPVRKDWFIGHERQTLIIWGHDPKPRPLVINNTINIDQGVVFGGELTAFRYPEKEYVSVRAAKDYAKESDNPLLEWEKNRLNPPNIAKFIHGYNVLTKELGEVHVSADIVKPAIDAVSHVTVPIEQLVYIPPTMSPTPETASAERFMEHPAEAFHYYRSNGIQTMIAEKKHMGSRAILFLFKNREASKKYTGIDSLGVIYTRTGRRFFNRNQEEELLAQLCHDLTKSGYFEKYETDFVLLDAEIMPWNVKAKELISSQYAHVAENAVLDRTRLVEKLKVSHDGQEKVKEWLEEYKQKLKNADTFKQAFQYYCWDVESMEDIQIAPFHILAHSGQTFFDQPHTWHMEMNCKLAGMSRFFVETEYKTITDEASEKEVIDWWEEITKDGHEGIVIKPEFFIAHNKEKLLQPSLKVRGKKYLHIIYGMDYLLSQNLERLKKRNTGKKQKTALKEFALGIEGVQRYVSRESLERTHECVLAVLALESDPIIDPRL</sequence>
<dbReference type="InterPro" id="IPR029052">
    <property type="entry name" value="Metallo-depent_PP-like"/>
</dbReference>
<dbReference type="SUPFAM" id="SSF52540">
    <property type="entry name" value="P-loop containing nucleoside triphosphate hydrolases"/>
    <property type="match status" value="1"/>
</dbReference>
<dbReference type="NCBIfam" id="TIGR04075">
    <property type="entry name" value="bacter_Pnkp"/>
    <property type="match status" value="1"/>
</dbReference>
<dbReference type="EMBL" id="MAMP01000012">
    <property type="protein sequence ID" value="OES45763.1"/>
    <property type="molecule type" value="Genomic_DNA"/>
</dbReference>
<dbReference type="CDD" id="cd07423">
    <property type="entry name" value="MPP_Prp_like"/>
    <property type="match status" value="1"/>
</dbReference>
<reference evidence="3 4" key="1">
    <citation type="submission" date="2016-06" db="EMBL/GenBank/DDBJ databases">
        <title>Domibacillus iocasae genome sequencing.</title>
        <authorList>
            <person name="Verma A."/>
            <person name="Pal Y."/>
            <person name="Ojha A.K."/>
            <person name="Krishnamurthi S."/>
        </authorList>
    </citation>
    <scope>NUCLEOTIDE SEQUENCE [LARGE SCALE GENOMIC DNA]</scope>
    <source>
        <strain evidence="3 4">DSM 29979</strain>
    </source>
</reference>
<dbReference type="InterPro" id="IPR027417">
    <property type="entry name" value="P-loop_NTPase"/>
</dbReference>
<name>A0A1E7DRQ8_9BACI</name>
<dbReference type="GO" id="GO:0016791">
    <property type="term" value="F:phosphatase activity"/>
    <property type="evidence" value="ECO:0007669"/>
    <property type="project" value="TreeGrafter"/>
</dbReference>
<feature type="domain" description="Polynucleotide kinase-phosphatase ligase" evidence="2">
    <location>
        <begin position="487"/>
        <end position="858"/>
    </location>
</feature>
<proteinExistence type="predicted"/>
<dbReference type="InterPro" id="IPR041780">
    <property type="entry name" value="MPP_PrpE-like"/>
</dbReference>
<comment type="caution">
    <text evidence="3">The sequence shown here is derived from an EMBL/GenBank/DDBJ whole genome shotgun (WGS) entry which is preliminary data.</text>
</comment>
<dbReference type="Pfam" id="PF00149">
    <property type="entry name" value="Metallophos"/>
    <property type="match status" value="1"/>
</dbReference>
<dbReference type="InterPro" id="IPR050126">
    <property type="entry name" value="Ap4A_hydrolase"/>
</dbReference>
<dbReference type="STRING" id="1714016.BA724_02860"/>
<evidence type="ECO:0000313" key="4">
    <source>
        <dbReference type="Proteomes" id="UP000095658"/>
    </source>
</evidence>
<keyword evidence="4" id="KW-1185">Reference proteome</keyword>
<dbReference type="InterPro" id="IPR004843">
    <property type="entry name" value="Calcineurin-like_PHP"/>
</dbReference>
<keyword evidence="3" id="KW-0418">Kinase</keyword>
<dbReference type="Proteomes" id="UP000095658">
    <property type="component" value="Unassembled WGS sequence"/>
</dbReference>
<dbReference type="SUPFAM" id="SSF56300">
    <property type="entry name" value="Metallo-dependent phosphatases"/>
    <property type="match status" value="1"/>
</dbReference>
<dbReference type="GO" id="GO:0016301">
    <property type="term" value="F:kinase activity"/>
    <property type="evidence" value="ECO:0007669"/>
    <property type="project" value="UniProtKB-KW"/>
</dbReference>
<accession>A0A1E7DRQ8</accession>
<evidence type="ECO:0000259" key="1">
    <source>
        <dbReference type="Pfam" id="PF00149"/>
    </source>
</evidence>
<dbReference type="SUPFAM" id="SSF56091">
    <property type="entry name" value="DNA ligase/mRNA capping enzyme, catalytic domain"/>
    <property type="match status" value="1"/>
</dbReference>
<dbReference type="PANTHER" id="PTHR42850:SF7">
    <property type="entry name" value="BIS(5'-NUCLEOSYL)-TETRAPHOSPHATASE PRPE [ASYMMETRICAL]"/>
    <property type="match status" value="1"/>
</dbReference>
<organism evidence="3 4">
    <name type="scientific">Domibacillus iocasae</name>
    <dbReference type="NCBI Taxonomy" id="1714016"/>
    <lineage>
        <taxon>Bacteria</taxon>
        <taxon>Bacillati</taxon>
        <taxon>Bacillota</taxon>
        <taxon>Bacilli</taxon>
        <taxon>Bacillales</taxon>
        <taxon>Bacillaceae</taxon>
        <taxon>Domibacillus</taxon>
    </lineage>
</organism>
<dbReference type="RefSeq" id="WP_069937760.1">
    <property type="nucleotide sequence ID" value="NZ_MAMP01000012.1"/>
</dbReference>
<dbReference type="PANTHER" id="PTHR42850">
    <property type="entry name" value="METALLOPHOSPHOESTERASE"/>
    <property type="match status" value="1"/>
</dbReference>
<evidence type="ECO:0000313" key="3">
    <source>
        <dbReference type="EMBL" id="OES45763.1"/>
    </source>
</evidence>
<dbReference type="PRINTS" id="PR00114">
    <property type="entry name" value="STPHPHTASE"/>
</dbReference>
<dbReference type="Gene3D" id="3.40.50.300">
    <property type="entry name" value="P-loop containing nucleotide triphosphate hydrolases"/>
    <property type="match status" value="1"/>
</dbReference>
<dbReference type="OrthoDB" id="9807890at2"/>
<dbReference type="GO" id="GO:0005737">
    <property type="term" value="C:cytoplasm"/>
    <property type="evidence" value="ECO:0007669"/>
    <property type="project" value="TreeGrafter"/>
</dbReference>
<evidence type="ECO:0000259" key="2">
    <source>
        <dbReference type="Pfam" id="PF16542"/>
    </source>
</evidence>
<dbReference type="InterPro" id="IPR006186">
    <property type="entry name" value="Ser/Thr-sp_prot-phosphatase"/>
</dbReference>
<protein>
    <submittedName>
        <fullName evidence="3">Polynucleotide kinase-phosphatase</fullName>
    </submittedName>
</protein>
<dbReference type="InterPro" id="IPR024028">
    <property type="entry name" value="PNKP_bac"/>
</dbReference>
<dbReference type="InterPro" id="IPR032380">
    <property type="entry name" value="PNKP_ligase_dom"/>
</dbReference>